<dbReference type="RefSeq" id="WP_099643567.1">
    <property type="nucleotide sequence ID" value="NZ_JAQPZX010000051.1"/>
</dbReference>
<evidence type="ECO:0000313" key="3">
    <source>
        <dbReference type="Proteomes" id="UP000228621"/>
    </source>
</evidence>
<dbReference type="AlphaFoldDB" id="A0A2A5JLH4"/>
<proteinExistence type="predicted"/>
<reference evidence="3" key="1">
    <citation type="journal article" date="2019" name="Genome Announc.">
        <title>Draft Genome Sequence of Pseudoalteromonas piscicida Strain 36Y ROTHPW, an Hypersaline Seawater Isolate from the South Coast of Sonora, Mexico.</title>
        <authorList>
            <person name="Sanchez-Diaz R."/>
            <person name="Molina-Garza Z.J."/>
            <person name="Cruz-Suarez L.E."/>
            <person name="Selvin J."/>
            <person name="Kiran G.S."/>
            <person name="Ibarra-Gamez J.C."/>
            <person name="Gomez-Gil B."/>
            <person name="Galaviz-Silva L."/>
        </authorList>
    </citation>
    <scope>NUCLEOTIDE SEQUENCE [LARGE SCALE GENOMIC DNA]</scope>
    <source>
        <strain evidence="3">36Y_RITHPW</strain>
    </source>
</reference>
<sequence>MKKCLNKAILAGILLSPVFSSVAADPSKGYSDRYNFNKHGSCRYEQANLNYDDDSYSNYANNFRDELSPYNYLNQAGGLNRKLLRGSWYSLDNQLFQVGGVNVPKYSGPSSTGSAKAAPMAIQRGDWTYYVINGAHSDCAVSNMPPNKGYERLVIAVGAYNHKTGEIKEPTIVHVKETSDFHDTAVLNMDDRGYVYVFISGRNSSRGGLIYRSTLKTDVLKNGNVGAFELVHAENEVGEELDKDHNCSDRGDPCYYLGFTYPQSWWVEDKFVLLNTRYIQTPKAMSDKYRQTARRQLYFTEVAPTNASTQQVAVKPSKKLVALDDKLSFGHYAVSTEKDGVIAIAFNVHVPDRCTINGFSTADCYAKGKNGGSQLRHYPNDNRTNLYFMYSSDNGRTWYNRNGQRLIDTFYNQYIDSFSKLNQALLYQPDSNVDIVNGYNPYTTTIVKRIYVKDLDITVNNRKHVTSLKVLITETDGIHGFVPKTPAESRKMIRALVIDQQGNKSYVGCYNASDCWADHAYSAGAIRTESNDGYSEIAFPMSSGDSIAGGKVHLYNSNLKSNQGIQVWSYMGAQHYTDPNDVNYIRKIHDAKSLTGAEPVYFWAQGSSDKLVDLVLAGKNGRQVQLNGNFGRTKKLSCPTQYVFRNCN</sequence>
<dbReference type="Proteomes" id="UP000228621">
    <property type="component" value="Unassembled WGS sequence"/>
</dbReference>
<comment type="caution">
    <text evidence="2">The sequence shown here is derived from an EMBL/GenBank/DDBJ whole genome shotgun (WGS) entry which is preliminary data.</text>
</comment>
<gene>
    <name evidence="2" type="ORF">CEX98_18875</name>
</gene>
<name>A0A2A5JLH4_PSEO7</name>
<evidence type="ECO:0000313" key="2">
    <source>
        <dbReference type="EMBL" id="PCK30189.1"/>
    </source>
</evidence>
<accession>A0A2A5JLH4</accession>
<keyword evidence="3" id="KW-1185">Reference proteome</keyword>
<feature type="signal peptide" evidence="1">
    <location>
        <begin position="1"/>
        <end position="23"/>
    </location>
</feature>
<evidence type="ECO:0000256" key="1">
    <source>
        <dbReference type="SAM" id="SignalP"/>
    </source>
</evidence>
<dbReference type="OrthoDB" id="183671at2"/>
<organism evidence="2 3">
    <name type="scientific">Pseudoalteromonas piscicida</name>
    <dbReference type="NCBI Taxonomy" id="43662"/>
    <lineage>
        <taxon>Bacteria</taxon>
        <taxon>Pseudomonadati</taxon>
        <taxon>Pseudomonadota</taxon>
        <taxon>Gammaproteobacteria</taxon>
        <taxon>Alteromonadales</taxon>
        <taxon>Pseudoalteromonadaceae</taxon>
        <taxon>Pseudoalteromonas</taxon>
    </lineage>
</organism>
<feature type="chain" id="PRO_5012969632" evidence="1">
    <location>
        <begin position="24"/>
        <end position="648"/>
    </location>
</feature>
<protein>
    <submittedName>
        <fullName evidence="2">Uncharacterized protein</fullName>
    </submittedName>
</protein>
<dbReference type="EMBL" id="NKHF01000093">
    <property type="protein sequence ID" value="PCK30189.1"/>
    <property type="molecule type" value="Genomic_DNA"/>
</dbReference>
<keyword evidence="1" id="KW-0732">Signal</keyword>